<feature type="transmembrane region" description="Helical" evidence="1">
    <location>
        <begin position="25"/>
        <end position="46"/>
    </location>
</feature>
<evidence type="ECO:0000256" key="1">
    <source>
        <dbReference type="SAM" id="Phobius"/>
    </source>
</evidence>
<keyword evidence="1" id="KW-0472">Membrane</keyword>
<proteinExistence type="predicted"/>
<organism evidence="2 3">
    <name type="scientific">Nepenthes gracilis</name>
    <name type="common">Slender pitcher plant</name>
    <dbReference type="NCBI Taxonomy" id="150966"/>
    <lineage>
        <taxon>Eukaryota</taxon>
        <taxon>Viridiplantae</taxon>
        <taxon>Streptophyta</taxon>
        <taxon>Embryophyta</taxon>
        <taxon>Tracheophyta</taxon>
        <taxon>Spermatophyta</taxon>
        <taxon>Magnoliopsida</taxon>
        <taxon>eudicotyledons</taxon>
        <taxon>Gunneridae</taxon>
        <taxon>Pentapetalae</taxon>
        <taxon>Caryophyllales</taxon>
        <taxon>Nepenthaceae</taxon>
        <taxon>Nepenthes</taxon>
    </lineage>
</organism>
<name>A0AAD3SSD9_NEPGR</name>
<evidence type="ECO:0000313" key="3">
    <source>
        <dbReference type="Proteomes" id="UP001279734"/>
    </source>
</evidence>
<evidence type="ECO:0000313" key="2">
    <source>
        <dbReference type="EMBL" id="GMH16105.1"/>
    </source>
</evidence>
<comment type="caution">
    <text evidence="2">The sequence shown here is derived from an EMBL/GenBank/DDBJ whole genome shotgun (WGS) entry which is preliminary data.</text>
</comment>
<reference evidence="2" key="1">
    <citation type="submission" date="2023-05" db="EMBL/GenBank/DDBJ databases">
        <title>Nepenthes gracilis genome sequencing.</title>
        <authorList>
            <person name="Fukushima K."/>
        </authorList>
    </citation>
    <scope>NUCLEOTIDE SEQUENCE</scope>
    <source>
        <strain evidence="2">SING2019-196</strain>
    </source>
</reference>
<dbReference type="AlphaFoldDB" id="A0AAD3SSD9"/>
<sequence>MPFVVFARSPVPTCFCHFGHLPEMAAYGVISLIFVMARGVCNIVLLKTEMTVTDLVAGCGHAVERLRGLLDSASMKTMVFIAPHP</sequence>
<dbReference type="Proteomes" id="UP001279734">
    <property type="component" value="Unassembled WGS sequence"/>
</dbReference>
<keyword evidence="3" id="KW-1185">Reference proteome</keyword>
<accession>A0AAD3SSD9</accession>
<keyword evidence="1" id="KW-1133">Transmembrane helix</keyword>
<dbReference type="EMBL" id="BSYO01000016">
    <property type="protein sequence ID" value="GMH16105.1"/>
    <property type="molecule type" value="Genomic_DNA"/>
</dbReference>
<keyword evidence="1" id="KW-0812">Transmembrane</keyword>
<protein>
    <submittedName>
        <fullName evidence="2">Uncharacterized protein</fullName>
    </submittedName>
</protein>
<gene>
    <name evidence="2" type="ORF">Nepgr_017946</name>
</gene>